<organism evidence="2 3">
    <name type="scientific">Clitoria ternatea</name>
    <name type="common">Butterfly pea</name>
    <dbReference type="NCBI Taxonomy" id="43366"/>
    <lineage>
        <taxon>Eukaryota</taxon>
        <taxon>Viridiplantae</taxon>
        <taxon>Streptophyta</taxon>
        <taxon>Embryophyta</taxon>
        <taxon>Tracheophyta</taxon>
        <taxon>Spermatophyta</taxon>
        <taxon>Magnoliopsida</taxon>
        <taxon>eudicotyledons</taxon>
        <taxon>Gunneridae</taxon>
        <taxon>Pentapetalae</taxon>
        <taxon>rosids</taxon>
        <taxon>fabids</taxon>
        <taxon>Fabales</taxon>
        <taxon>Fabaceae</taxon>
        <taxon>Papilionoideae</taxon>
        <taxon>50 kb inversion clade</taxon>
        <taxon>NPAAA clade</taxon>
        <taxon>indigoferoid/millettioid clade</taxon>
        <taxon>Phaseoleae</taxon>
        <taxon>Clitoria</taxon>
    </lineage>
</organism>
<feature type="chain" id="PRO_5042886694" evidence="1">
    <location>
        <begin position="23"/>
        <end position="66"/>
    </location>
</feature>
<sequence>MSSYLIIAFSPLSLLHFDFVVSGNEKAREHGDCGGDDRKEARIAVDKLREKEGDYSRMDLNYGSST</sequence>
<keyword evidence="3" id="KW-1185">Reference proteome</keyword>
<evidence type="ECO:0000313" key="3">
    <source>
        <dbReference type="Proteomes" id="UP001359559"/>
    </source>
</evidence>
<protein>
    <submittedName>
        <fullName evidence="2">Uncharacterized protein</fullName>
    </submittedName>
</protein>
<evidence type="ECO:0000313" key="2">
    <source>
        <dbReference type="EMBL" id="KAK7318516.1"/>
    </source>
</evidence>
<dbReference type="Proteomes" id="UP001359559">
    <property type="component" value="Unassembled WGS sequence"/>
</dbReference>
<reference evidence="2 3" key="1">
    <citation type="submission" date="2024-01" db="EMBL/GenBank/DDBJ databases">
        <title>The genomes of 5 underutilized Papilionoideae crops provide insights into root nodulation and disease resistance.</title>
        <authorList>
            <person name="Yuan L."/>
        </authorList>
    </citation>
    <scope>NUCLEOTIDE SEQUENCE [LARGE SCALE GENOMIC DNA]</scope>
    <source>
        <strain evidence="2">LY-2023</strain>
        <tissue evidence="2">Leaf</tissue>
    </source>
</reference>
<feature type="signal peptide" evidence="1">
    <location>
        <begin position="1"/>
        <end position="22"/>
    </location>
</feature>
<comment type="caution">
    <text evidence="2">The sequence shown here is derived from an EMBL/GenBank/DDBJ whole genome shotgun (WGS) entry which is preliminary data.</text>
</comment>
<accession>A0AAN9Q113</accession>
<name>A0AAN9Q113_CLITE</name>
<gene>
    <name evidence="2" type="ORF">RJT34_03219</name>
</gene>
<dbReference type="AlphaFoldDB" id="A0AAN9Q113"/>
<keyword evidence="1" id="KW-0732">Signal</keyword>
<proteinExistence type="predicted"/>
<dbReference type="EMBL" id="JAYKXN010000001">
    <property type="protein sequence ID" value="KAK7318516.1"/>
    <property type="molecule type" value="Genomic_DNA"/>
</dbReference>
<evidence type="ECO:0000256" key="1">
    <source>
        <dbReference type="SAM" id="SignalP"/>
    </source>
</evidence>